<dbReference type="Pfam" id="PF11239">
    <property type="entry name" value="DUF3040"/>
    <property type="match status" value="1"/>
</dbReference>
<sequence length="106" mass="11747">MFSVEEQRILQEIERGLRQDDRWFATRLTVRSVVFSLRRRWVLVLIAVELGLIALAVTGAVINQPALIVLGAGIAVVTAMAVVMIRLAVTDPPDASGDPPPIMWLW</sequence>
<dbReference type="RefSeq" id="WP_169739578.1">
    <property type="nucleotide sequence ID" value="NZ_BSTI01000004.1"/>
</dbReference>
<organism evidence="2 3">
    <name type="scientific">Amycolatopsis taiwanensis</name>
    <dbReference type="NCBI Taxonomy" id="342230"/>
    <lineage>
        <taxon>Bacteria</taxon>
        <taxon>Bacillati</taxon>
        <taxon>Actinomycetota</taxon>
        <taxon>Actinomycetes</taxon>
        <taxon>Pseudonocardiales</taxon>
        <taxon>Pseudonocardiaceae</taxon>
        <taxon>Amycolatopsis</taxon>
    </lineage>
</organism>
<protein>
    <recommendedName>
        <fullName evidence="4">DUF3040 domain-containing protein</fullName>
    </recommendedName>
</protein>
<name>A0A9W6VC03_9PSEU</name>
<dbReference type="Proteomes" id="UP001165136">
    <property type="component" value="Unassembled WGS sequence"/>
</dbReference>
<keyword evidence="1" id="KW-0812">Transmembrane</keyword>
<accession>A0A9W6VC03</accession>
<feature type="transmembrane region" description="Helical" evidence="1">
    <location>
        <begin position="68"/>
        <end position="89"/>
    </location>
</feature>
<reference evidence="2" key="1">
    <citation type="submission" date="2023-03" db="EMBL/GenBank/DDBJ databases">
        <title>Amycolatopsis taiwanensis NBRC 103393.</title>
        <authorList>
            <person name="Ichikawa N."/>
            <person name="Sato H."/>
            <person name="Tonouchi N."/>
        </authorList>
    </citation>
    <scope>NUCLEOTIDE SEQUENCE</scope>
    <source>
        <strain evidence="2">NBRC 103393</strain>
    </source>
</reference>
<gene>
    <name evidence="2" type="ORF">Atai01_21920</name>
</gene>
<comment type="caution">
    <text evidence="2">The sequence shown here is derived from an EMBL/GenBank/DDBJ whole genome shotgun (WGS) entry which is preliminary data.</text>
</comment>
<feature type="transmembrane region" description="Helical" evidence="1">
    <location>
        <begin position="41"/>
        <end position="62"/>
    </location>
</feature>
<keyword evidence="3" id="KW-1185">Reference proteome</keyword>
<dbReference type="EMBL" id="BSTI01000004">
    <property type="protein sequence ID" value="GLY65573.1"/>
    <property type="molecule type" value="Genomic_DNA"/>
</dbReference>
<keyword evidence="1" id="KW-0472">Membrane</keyword>
<dbReference type="AlphaFoldDB" id="A0A9W6VC03"/>
<keyword evidence="1" id="KW-1133">Transmembrane helix</keyword>
<proteinExistence type="predicted"/>
<evidence type="ECO:0000313" key="2">
    <source>
        <dbReference type="EMBL" id="GLY65573.1"/>
    </source>
</evidence>
<evidence type="ECO:0000313" key="3">
    <source>
        <dbReference type="Proteomes" id="UP001165136"/>
    </source>
</evidence>
<evidence type="ECO:0008006" key="4">
    <source>
        <dbReference type="Google" id="ProtNLM"/>
    </source>
</evidence>
<evidence type="ECO:0000256" key="1">
    <source>
        <dbReference type="SAM" id="Phobius"/>
    </source>
</evidence>
<dbReference type="InterPro" id="IPR021401">
    <property type="entry name" value="DUF3040"/>
</dbReference>